<proteinExistence type="predicted"/>
<gene>
    <name evidence="1" type="ORF">ACOLOM_LOCUS10595</name>
</gene>
<accession>A0ACA9PGC5</accession>
<sequence>AGDAREGGKRLNKSSSGVESKYRFDNLLNMGHVLWNGPQQEMLVAYTETEENPRKYRLVEWSIFAEKLANNRS</sequence>
<dbReference type="EMBL" id="CAJVPT010034901">
    <property type="protein sequence ID" value="CAG8709524.1"/>
    <property type="molecule type" value="Genomic_DNA"/>
</dbReference>
<comment type="caution">
    <text evidence="1">The sequence shown here is derived from an EMBL/GenBank/DDBJ whole genome shotgun (WGS) entry which is preliminary data.</text>
</comment>
<dbReference type="Proteomes" id="UP000789525">
    <property type="component" value="Unassembled WGS sequence"/>
</dbReference>
<name>A0ACA9PGC5_9GLOM</name>
<evidence type="ECO:0000313" key="2">
    <source>
        <dbReference type="Proteomes" id="UP000789525"/>
    </source>
</evidence>
<keyword evidence="2" id="KW-1185">Reference proteome</keyword>
<feature type="non-terminal residue" evidence="1">
    <location>
        <position position="1"/>
    </location>
</feature>
<protein>
    <submittedName>
        <fullName evidence="1">1173_t:CDS:1</fullName>
    </submittedName>
</protein>
<organism evidence="1 2">
    <name type="scientific">Acaulospora colombiana</name>
    <dbReference type="NCBI Taxonomy" id="27376"/>
    <lineage>
        <taxon>Eukaryota</taxon>
        <taxon>Fungi</taxon>
        <taxon>Fungi incertae sedis</taxon>
        <taxon>Mucoromycota</taxon>
        <taxon>Glomeromycotina</taxon>
        <taxon>Glomeromycetes</taxon>
        <taxon>Diversisporales</taxon>
        <taxon>Acaulosporaceae</taxon>
        <taxon>Acaulospora</taxon>
    </lineage>
</organism>
<reference evidence="1" key="1">
    <citation type="submission" date="2021-06" db="EMBL/GenBank/DDBJ databases">
        <authorList>
            <person name="Kallberg Y."/>
            <person name="Tangrot J."/>
            <person name="Rosling A."/>
        </authorList>
    </citation>
    <scope>NUCLEOTIDE SEQUENCE</scope>
    <source>
        <strain evidence="1">CL356</strain>
    </source>
</reference>
<evidence type="ECO:0000313" key="1">
    <source>
        <dbReference type="EMBL" id="CAG8709524.1"/>
    </source>
</evidence>